<reference evidence="4" key="1">
    <citation type="journal article" date="2011" name="Genome Biol.">
        <title>The draft genome of the carcinogenic human liver fluke Clonorchis sinensis.</title>
        <authorList>
            <person name="Wang X."/>
            <person name="Chen W."/>
            <person name="Huang Y."/>
            <person name="Sun J."/>
            <person name="Men J."/>
            <person name="Liu H."/>
            <person name="Luo F."/>
            <person name="Guo L."/>
            <person name="Lv X."/>
            <person name="Deng C."/>
            <person name="Zhou C."/>
            <person name="Fan Y."/>
            <person name="Li X."/>
            <person name="Huang L."/>
            <person name="Hu Y."/>
            <person name="Liang C."/>
            <person name="Hu X."/>
            <person name="Xu J."/>
            <person name="Yu X."/>
        </authorList>
    </citation>
    <scope>NUCLEOTIDE SEQUENCE [LARGE SCALE GENOMIC DNA]</scope>
    <source>
        <strain evidence="4">Henan</strain>
    </source>
</reference>
<dbReference type="Pfam" id="PF02709">
    <property type="entry name" value="Glyco_transf_7C"/>
    <property type="match status" value="1"/>
</dbReference>
<reference key="2">
    <citation type="submission" date="2011-10" db="EMBL/GenBank/DDBJ databases">
        <title>The genome and transcriptome sequence of Clonorchis sinensis provide insights into the carcinogenic liver fluke.</title>
        <authorList>
            <person name="Wang X."/>
            <person name="Huang Y."/>
            <person name="Chen W."/>
            <person name="Liu H."/>
            <person name="Guo L."/>
            <person name="Chen Y."/>
            <person name="Luo F."/>
            <person name="Zhou W."/>
            <person name="Sun J."/>
            <person name="Mao Q."/>
            <person name="Liang P."/>
            <person name="Zhou C."/>
            <person name="Tian Y."/>
            <person name="Men J."/>
            <person name="Lv X."/>
            <person name="Huang L."/>
            <person name="Zhou J."/>
            <person name="Hu Y."/>
            <person name="Li R."/>
            <person name="Zhang F."/>
            <person name="Lei H."/>
            <person name="Li X."/>
            <person name="Hu X."/>
            <person name="Liang C."/>
            <person name="Xu J."/>
            <person name="Wu Z."/>
            <person name="Yu X."/>
        </authorList>
    </citation>
    <scope>NUCLEOTIDE SEQUENCE</scope>
    <source>
        <strain>Henan</strain>
    </source>
</reference>
<dbReference type="SUPFAM" id="SSF53448">
    <property type="entry name" value="Nucleotide-diphospho-sugar transferases"/>
    <property type="match status" value="1"/>
</dbReference>
<dbReference type="GO" id="GO:0005794">
    <property type="term" value="C:Golgi apparatus"/>
    <property type="evidence" value="ECO:0007669"/>
    <property type="project" value="TreeGrafter"/>
</dbReference>
<evidence type="ECO:0000313" key="5">
    <source>
        <dbReference type="Proteomes" id="UP000008909"/>
    </source>
</evidence>
<feature type="domain" description="Galactosyltransferase C-terminal" evidence="3">
    <location>
        <begin position="215"/>
        <end position="278"/>
    </location>
</feature>
<organism evidence="4 5">
    <name type="scientific">Clonorchis sinensis</name>
    <name type="common">Chinese liver fluke</name>
    <dbReference type="NCBI Taxonomy" id="79923"/>
    <lineage>
        <taxon>Eukaryota</taxon>
        <taxon>Metazoa</taxon>
        <taxon>Spiralia</taxon>
        <taxon>Lophotrochozoa</taxon>
        <taxon>Platyhelminthes</taxon>
        <taxon>Trematoda</taxon>
        <taxon>Digenea</taxon>
        <taxon>Opisthorchiida</taxon>
        <taxon>Opisthorchiata</taxon>
        <taxon>Opisthorchiidae</taxon>
        <taxon>Clonorchis</taxon>
    </lineage>
</organism>
<dbReference type="InterPro" id="IPR027791">
    <property type="entry name" value="Galactosyl_T_C"/>
</dbReference>
<name>G7YIQ8_CLOSI</name>
<dbReference type="PANTHER" id="PTHR11675:SF126">
    <property type="entry name" value="RICIN B LECTIN DOMAIN-CONTAINING PROTEIN"/>
    <property type="match status" value="1"/>
</dbReference>
<evidence type="ECO:0000256" key="2">
    <source>
        <dbReference type="ARBA" id="ARBA00023157"/>
    </source>
</evidence>
<proteinExistence type="predicted"/>
<dbReference type="PANTHER" id="PTHR11675">
    <property type="entry name" value="N-ACETYLGALACTOSAMINYLTRANSFERASE"/>
    <property type="match status" value="1"/>
</dbReference>
<dbReference type="EMBL" id="DF143362">
    <property type="protein sequence ID" value="GAA52841.1"/>
    <property type="molecule type" value="Genomic_DNA"/>
</dbReference>
<dbReference type="GO" id="GO:0006493">
    <property type="term" value="P:protein O-linked glycosylation"/>
    <property type="evidence" value="ECO:0007669"/>
    <property type="project" value="TreeGrafter"/>
</dbReference>
<keyword evidence="1 4" id="KW-0808">Transferase</keyword>
<evidence type="ECO:0000259" key="3">
    <source>
        <dbReference type="Pfam" id="PF02709"/>
    </source>
</evidence>
<accession>G7YIQ8</accession>
<dbReference type="InterPro" id="IPR029044">
    <property type="entry name" value="Nucleotide-diphossugar_trans"/>
</dbReference>
<dbReference type="Gene3D" id="3.90.550.10">
    <property type="entry name" value="Spore Coat Polysaccharide Biosynthesis Protein SpsA, Chain A"/>
    <property type="match status" value="1"/>
</dbReference>
<evidence type="ECO:0000256" key="1">
    <source>
        <dbReference type="ARBA" id="ARBA00022679"/>
    </source>
</evidence>
<dbReference type="AlphaFoldDB" id="G7YIQ8"/>
<feature type="non-terminal residue" evidence="4">
    <location>
        <position position="1"/>
    </location>
</feature>
<sequence>IFIVSVLRHREIHMHVGVKRCACPKSVGIFIQLSGGGHYMNGLYSDTALTRVIHGSLNKKTRKRTFKAFEKHFSHSVCNMSDRVAIDSEQKTPSKTRRLVYFATALRNKTQSLPLINGVTLVTLLIVNSCAVVLKLELLIGKVTWLMVIRPYTETSRSDRIAAERLVVSPIIYDISNPNELDDRPVWGGFTWNLTFRWEYMKAANRSDHILQPWASPAISGGIYATWRKGFFDLGGYDEEMDIWGAENVELSLRTWLCSGRMEIIPCSRVGHFYRSVHPYNFPQGKEYTVLRNRKRTALGFRDMYQKLSSGFQASVAVPDWEDLTDGSSIVTTTIVTVSLFNESSTPVASRKREQVRLFGVKLSFFGELNVNNTWHIDEIQTPSTEGAGSQWLSRNVDMNGILLLVSLVSVTCCHVCRISFRQNKFSASRHFDLALPYTLKNSHFVNEAGFYKSNTLADILARPRFTHVKIQMRPTCVGVVVIRSPRMSDVRRSDPGTAIGDARLMSSNKSETRVQCFPLVWTHRNNYARTGGRPLKREWCEYEQNTYPAKPQIWF</sequence>
<evidence type="ECO:0000313" key="4">
    <source>
        <dbReference type="EMBL" id="GAA52841.1"/>
    </source>
</evidence>
<keyword evidence="2" id="KW-1015">Disulfide bond</keyword>
<keyword evidence="5" id="KW-1185">Reference proteome</keyword>
<dbReference type="Proteomes" id="UP000008909">
    <property type="component" value="Unassembled WGS sequence"/>
</dbReference>
<gene>
    <name evidence="4" type="ORF">CLF_108890</name>
</gene>
<dbReference type="GO" id="GO:0004653">
    <property type="term" value="F:polypeptide N-acetylgalactosaminyltransferase activity"/>
    <property type="evidence" value="ECO:0007669"/>
    <property type="project" value="TreeGrafter"/>
</dbReference>
<protein>
    <submittedName>
        <fullName evidence="4">Putative polypeptide N-acetylgalactosaminyltransferase-like protein 1</fullName>
    </submittedName>
</protein>